<proteinExistence type="predicted"/>
<dbReference type="EMBL" id="SGPJ01000003">
    <property type="protein sequence ID" value="THH02691.1"/>
    <property type="molecule type" value="Genomic_DNA"/>
</dbReference>
<evidence type="ECO:0000256" key="7">
    <source>
        <dbReference type="SAM" id="Phobius"/>
    </source>
</evidence>
<dbReference type="InterPro" id="IPR051143">
    <property type="entry name" value="TrkH_K-transport"/>
</dbReference>
<dbReference type="PANTHER" id="PTHR31064:SF30">
    <property type="entry name" value="HIGH-AFFINITY POTASSIUM TRANSPORT PROTEIN-RELATED"/>
    <property type="match status" value="1"/>
</dbReference>
<sequence>MPRTATLVPQDGGSHEVDATGQITRVPYLSFIADVKRNSRFHDLTEEQLLELGGVEYRALNTLLWVVPLYYFGLLAISMLIVTPYICLTNWGDIFLPPQQHRKISRIWFSIFQVVGAWANTGMSVVDQNMVPFQAAYLMIVVLIICVLAGNTAFPIFLRFMIVVSFVGDLVLNINNPATDAIPVGTRIALAFLSAAAVRNAGFQGVAVSSLTPATQVLYVIMMYISIYPIALSVRATNVYEENSLGIYRPDAREEDHQHMPDATEKRVAIWGIYLMRHARKQLSFDMWWLAFSLFLICIIERDGLEDPEKPWFSVFALIFELVSAYGTVGLSFGLPIANYSLSGEFHTLSKLITCAVMLRGRHRGLPIALDRAVLLPYEFIKHTEGGRHSRSADHTERITAQEAVNVECIEDGGEKDVTDIV</sequence>
<dbReference type="GO" id="GO:1990573">
    <property type="term" value="P:potassium ion import across plasma membrane"/>
    <property type="evidence" value="ECO:0007669"/>
    <property type="project" value="TreeGrafter"/>
</dbReference>
<evidence type="ECO:0000256" key="6">
    <source>
        <dbReference type="ARBA" id="ARBA00023136"/>
    </source>
</evidence>
<keyword evidence="2" id="KW-0813">Transport</keyword>
<keyword evidence="9" id="KW-1185">Reference proteome</keyword>
<evidence type="ECO:0000313" key="9">
    <source>
        <dbReference type="Proteomes" id="UP000309038"/>
    </source>
</evidence>
<comment type="subcellular location">
    <subcellularLocation>
        <location evidence="1">Membrane</location>
        <topology evidence="1">Multi-pass membrane protein</topology>
    </subcellularLocation>
</comment>
<protein>
    <submittedName>
        <fullName evidence="8">Uncharacterized protein</fullName>
    </submittedName>
</protein>
<feature type="transmembrane region" description="Helical" evidence="7">
    <location>
        <begin position="217"/>
        <end position="234"/>
    </location>
</feature>
<comment type="caution">
    <text evidence="8">The sequence shown here is derived from an EMBL/GenBank/DDBJ whole genome shotgun (WGS) entry which is preliminary data.</text>
</comment>
<feature type="transmembrane region" description="Helical" evidence="7">
    <location>
        <begin position="69"/>
        <end position="87"/>
    </location>
</feature>
<dbReference type="GO" id="GO:0005886">
    <property type="term" value="C:plasma membrane"/>
    <property type="evidence" value="ECO:0007669"/>
    <property type="project" value="TreeGrafter"/>
</dbReference>
<evidence type="ECO:0000256" key="3">
    <source>
        <dbReference type="ARBA" id="ARBA00022692"/>
    </source>
</evidence>
<organism evidence="8 9">
    <name type="scientific">Hermanssonia centrifuga</name>
    <dbReference type="NCBI Taxonomy" id="98765"/>
    <lineage>
        <taxon>Eukaryota</taxon>
        <taxon>Fungi</taxon>
        <taxon>Dikarya</taxon>
        <taxon>Basidiomycota</taxon>
        <taxon>Agaricomycotina</taxon>
        <taxon>Agaricomycetes</taxon>
        <taxon>Polyporales</taxon>
        <taxon>Meruliaceae</taxon>
        <taxon>Hermanssonia</taxon>
    </lineage>
</organism>
<evidence type="ECO:0000313" key="8">
    <source>
        <dbReference type="EMBL" id="THH02691.1"/>
    </source>
</evidence>
<name>A0A4S4KWB1_9APHY</name>
<feature type="transmembrane region" description="Helical" evidence="7">
    <location>
        <begin position="107"/>
        <end position="125"/>
    </location>
</feature>
<keyword evidence="3 7" id="KW-0812">Transmembrane</keyword>
<evidence type="ECO:0000256" key="2">
    <source>
        <dbReference type="ARBA" id="ARBA00022448"/>
    </source>
</evidence>
<dbReference type="PANTHER" id="PTHR31064">
    <property type="entry name" value="POTASSIUM TRANSPORT PROTEIN DDB_G0292412-RELATED"/>
    <property type="match status" value="1"/>
</dbReference>
<reference evidence="8 9" key="1">
    <citation type="submission" date="2019-02" db="EMBL/GenBank/DDBJ databases">
        <title>Genome sequencing of the rare red list fungi Phlebia centrifuga.</title>
        <authorList>
            <person name="Buettner E."/>
            <person name="Kellner H."/>
        </authorList>
    </citation>
    <scope>NUCLEOTIDE SEQUENCE [LARGE SCALE GENOMIC DNA]</scope>
    <source>
        <strain evidence="8 9">DSM 108282</strain>
    </source>
</reference>
<evidence type="ECO:0000256" key="4">
    <source>
        <dbReference type="ARBA" id="ARBA00022989"/>
    </source>
</evidence>
<accession>A0A4S4KWB1</accession>
<evidence type="ECO:0000256" key="1">
    <source>
        <dbReference type="ARBA" id="ARBA00004141"/>
    </source>
</evidence>
<dbReference type="Proteomes" id="UP000309038">
    <property type="component" value="Unassembled WGS sequence"/>
</dbReference>
<keyword evidence="6 7" id="KW-0472">Membrane</keyword>
<dbReference type="GO" id="GO:0140107">
    <property type="term" value="F:high-affinity potassium ion transmembrane transporter activity"/>
    <property type="evidence" value="ECO:0007669"/>
    <property type="project" value="TreeGrafter"/>
</dbReference>
<dbReference type="InterPro" id="IPR003445">
    <property type="entry name" value="Cat_transpt"/>
</dbReference>
<feature type="transmembrane region" description="Helical" evidence="7">
    <location>
        <begin position="283"/>
        <end position="300"/>
    </location>
</feature>
<dbReference type="AlphaFoldDB" id="A0A4S4KWB1"/>
<gene>
    <name evidence="8" type="ORF">EW026_g227</name>
</gene>
<feature type="transmembrane region" description="Helical" evidence="7">
    <location>
        <begin position="312"/>
        <end position="335"/>
    </location>
</feature>
<evidence type="ECO:0000256" key="5">
    <source>
        <dbReference type="ARBA" id="ARBA00023065"/>
    </source>
</evidence>
<keyword evidence="4 7" id="KW-1133">Transmembrane helix</keyword>
<feature type="transmembrane region" description="Helical" evidence="7">
    <location>
        <begin position="131"/>
        <end position="149"/>
    </location>
</feature>
<dbReference type="Pfam" id="PF02386">
    <property type="entry name" value="TrkH"/>
    <property type="match status" value="2"/>
</dbReference>
<keyword evidence="5" id="KW-0406">Ion transport</keyword>
<dbReference type="GO" id="GO:0030007">
    <property type="term" value="P:intracellular potassium ion homeostasis"/>
    <property type="evidence" value="ECO:0007669"/>
    <property type="project" value="TreeGrafter"/>
</dbReference>